<feature type="compositionally biased region" description="Polar residues" evidence="1">
    <location>
        <begin position="834"/>
        <end position="864"/>
    </location>
</feature>
<reference evidence="3" key="1">
    <citation type="submission" date="2021-01" db="EMBL/GenBank/DDBJ databases">
        <authorList>
            <person name="Kaushik A."/>
        </authorList>
    </citation>
    <scope>NUCLEOTIDE SEQUENCE</scope>
    <source>
        <strain evidence="3">AG1-1C</strain>
    </source>
</reference>
<organism evidence="3 4">
    <name type="scientific">Rhizoctonia solani</name>
    <dbReference type="NCBI Taxonomy" id="456999"/>
    <lineage>
        <taxon>Eukaryota</taxon>
        <taxon>Fungi</taxon>
        <taxon>Dikarya</taxon>
        <taxon>Basidiomycota</taxon>
        <taxon>Agaricomycotina</taxon>
        <taxon>Agaricomycetes</taxon>
        <taxon>Cantharellales</taxon>
        <taxon>Ceratobasidiaceae</taxon>
        <taxon>Rhizoctonia</taxon>
    </lineage>
</organism>
<dbReference type="AlphaFoldDB" id="A0A8H3GUP3"/>
<feature type="region of interest" description="Disordered" evidence="1">
    <location>
        <begin position="189"/>
        <end position="210"/>
    </location>
</feature>
<feature type="compositionally biased region" description="Polar residues" evidence="1">
    <location>
        <begin position="766"/>
        <end position="780"/>
    </location>
</feature>
<feature type="region of interest" description="Disordered" evidence="1">
    <location>
        <begin position="755"/>
        <end position="790"/>
    </location>
</feature>
<feature type="compositionally biased region" description="Polar residues" evidence="1">
    <location>
        <begin position="373"/>
        <end position="394"/>
    </location>
</feature>
<feature type="compositionally biased region" description="Low complexity" evidence="1">
    <location>
        <begin position="807"/>
        <end position="824"/>
    </location>
</feature>
<feature type="region of interest" description="Disordered" evidence="1">
    <location>
        <begin position="541"/>
        <end position="583"/>
    </location>
</feature>
<feature type="region of interest" description="Disordered" evidence="1">
    <location>
        <begin position="897"/>
        <end position="917"/>
    </location>
</feature>
<keyword evidence="2" id="KW-0732">Signal</keyword>
<feature type="region of interest" description="Disordered" evidence="1">
    <location>
        <begin position="80"/>
        <end position="118"/>
    </location>
</feature>
<feature type="compositionally biased region" description="Polar residues" evidence="1">
    <location>
        <begin position="541"/>
        <end position="570"/>
    </location>
</feature>
<evidence type="ECO:0000256" key="2">
    <source>
        <dbReference type="SAM" id="SignalP"/>
    </source>
</evidence>
<feature type="region of interest" description="Disordered" evidence="1">
    <location>
        <begin position="929"/>
        <end position="951"/>
    </location>
</feature>
<sequence>MFSLIAWFTLSKPATALLPMSSADITPENRRSISQRIQTVWQFFVAFMIVFSCGMVNKLDIERGVKASATQSSSFYGPEFRSNASTSAPSIPSIPSSHSYQSRIQTEHHRARMEAHRSVQAQAQYSPYEYPYSNSPALPDVDEIMTVSHVGERAIVRAEPAEVTQLPVIYESGPSTQVDRLSVPSIPNEDSVEPVMSESHKTSAVTRPITPPPSPKFISYSPISRSVVPCSKEIERKLSAMISEDMYSGFCPDLNEHGSPVTNAADAYAVRDFEVVIEIFQDIQAPPLQIAPTWTNIRNEPKPKSTSKSLSKVRAHTSSIDFTRENNQGLPLDLESRNHIYSDIPMIRVHRPNSDTTHTTLVEIPISIEDESSLTSPSTSLFDSSINSSTSAVDSTEVPDVTDCCNTSVSSASIYSQDDLSFDVATKFLDLDDASTDLNNPSPILGHPNSVSVSMSNVPEEHYGELKLHHKWEGEEYCDACSVMSDEDVVQEEYGLVMETFDKETVRIAAEFQRKSQSIQAQNTLQESSEKLVTYTSNAASTAVGDSSLPTENSTSTASVESDQFKYDNSTGEDDNSEGASDMTMAKSSSHLALLAALGLLDNPGPGPVMINTETKLQPLIEHEARISIDKITSVSSPPPAPKSSTTADFLTSPVAKVVGRHNSAALHVTLTNKPSNILPGTTNSTDSDSHFHSPAPRISTSTAGFPNKLLPTPRHTPVKATNSRYLPDHRSKILSKVPRRLPSGIPTRKTITPILINQPEKRETGSTASSRLKGRTQTGIALDPDTIPPVPLVPVVTSARKINSARSPTSTTLPKTPSLSSRPQFTPAIKPSNRLSQETTSSGLPRSIHKNQANPASSPNSDKANLRKILPSYTLVQSNFTPALGTNGTLFALGQTPKKPVPEGSNSAGHDSTRTRRAVEVRNGLVTPVETNDSSGSGGRVITPSPLPTQPTSTLAYTALVPTYIDHPSTDPPTLHTNKVDRRRGLRPEDVALFAVSHEKSSKTPSMARLQHAAISRLPVPTARGSSLQGVRSTNVWI</sequence>
<feature type="compositionally biased region" description="Basic and acidic residues" evidence="1">
    <location>
        <begin position="105"/>
        <end position="117"/>
    </location>
</feature>
<feature type="signal peptide" evidence="2">
    <location>
        <begin position="1"/>
        <end position="16"/>
    </location>
</feature>
<comment type="caution">
    <text evidence="3">The sequence shown here is derived from an EMBL/GenBank/DDBJ whole genome shotgun (WGS) entry which is preliminary data.</text>
</comment>
<feature type="compositionally biased region" description="Low complexity" evidence="1">
    <location>
        <begin position="82"/>
        <end position="104"/>
    </location>
</feature>
<feature type="region of interest" description="Disordered" evidence="1">
    <location>
        <begin position="677"/>
        <end position="723"/>
    </location>
</feature>
<accession>A0A8H3GUP3</accession>
<protein>
    <submittedName>
        <fullName evidence="3">Uncharacterized protein</fullName>
    </submittedName>
</protein>
<evidence type="ECO:0000313" key="4">
    <source>
        <dbReference type="Proteomes" id="UP000663846"/>
    </source>
</evidence>
<feature type="region of interest" description="Disordered" evidence="1">
    <location>
        <begin position="295"/>
        <end position="318"/>
    </location>
</feature>
<name>A0A8H3GUP3_9AGAM</name>
<feature type="compositionally biased region" description="Polar residues" evidence="1">
    <location>
        <begin position="677"/>
        <end position="687"/>
    </location>
</feature>
<proteinExistence type="predicted"/>
<dbReference type="EMBL" id="CAJMWS010000935">
    <property type="protein sequence ID" value="CAE6469269.1"/>
    <property type="molecule type" value="Genomic_DNA"/>
</dbReference>
<evidence type="ECO:0000256" key="1">
    <source>
        <dbReference type="SAM" id="MobiDB-lite"/>
    </source>
</evidence>
<dbReference type="Proteomes" id="UP000663846">
    <property type="component" value="Unassembled WGS sequence"/>
</dbReference>
<evidence type="ECO:0000313" key="3">
    <source>
        <dbReference type="EMBL" id="CAE6469269.1"/>
    </source>
</evidence>
<feature type="chain" id="PRO_5034550010" evidence="2">
    <location>
        <begin position="17"/>
        <end position="1039"/>
    </location>
</feature>
<feature type="region of interest" description="Disordered" evidence="1">
    <location>
        <begin position="802"/>
        <end position="865"/>
    </location>
</feature>
<gene>
    <name evidence="3" type="ORF">RDB_LOCUS172456</name>
</gene>
<feature type="region of interest" description="Disordered" evidence="1">
    <location>
        <begin position="373"/>
        <end position="399"/>
    </location>
</feature>